<sequence length="168" mass="20011">MISDLHMYTNLTSSINNDINDIAQSSINNVDEQDDEDELMTPQELISRLERAWLNEKYSPVLLSHETELIMATFELLDDIEKRLKSNDTNKLTFRWLMHQTEYNRLYYILCSYIRIRCQKLEDYSSAYVHEQEKLSTEEYVYAQTYLNNVKAHLRKSVLNELKSEQTN</sequence>
<dbReference type="InterPro" id="IPR036224">
    <property type="entry name" value="GINS_bundle-like_dom_sf"/>
</dbReference>
<dbReference type="InterPro" id="IPR021151">
    <property type="entry name" value="GINS_A"/>
</dbReference>
<proteinExistence type="predicted"/>
<name>A0A814YJW4_9BILA</name>
<gene>
    <name evidence="6" type="ORF">GPM918_LOCUS25106</name>
    <name evidence="7" type="ORF">SRO942_LOCUS25110</name>
</gene>
<reference evidence="6" key="1">
    <citation type="submission" date="2021-02" db="EMBL/GenBank/DDBJ databases">
        <authorList>
            <person name="Nowell W R."/>
        </authorList>
    </citation>
    <scope>NUCLEOTIDE SEQUENCE</scope>
</reference>
<dbReference type="EMBL" id="CAJOBC010009617">
    <property type="protein sequence ID" value="CAF3992335.1"/>
    <property type="molecule type" value="Genomic_DNA"/>
</dbReference>
<dbReference type="GO" id="GO:0000811">
    <property type="term" value="C:GINS complex"/>
    <property type="evidence" value="ECO:0007669"/>
    <property type="project" value="TreeGrafter"/>
</dbReference>
<evidence type="ECO:0000256" key="4">
    <source>
        <dbReference type="ARBA" id="ARBA00030869"/>
    </source>
</evidence>
<evidence type="ECO:0000313" key="7">
    <source>
        <dbReference type="EMBL" id="CAF3992335.1"/>
    </source>
</evidence>
<feature type="non-terminal residue" evidence="6">
    <location>
        <position position="168"/>
    </location>
</feature>
<comment type="subcellular location">
    <subcellularLocation>
        <location evidence="1">Nucleus</location>
    </subcellularLocation>
</comment>
<organism evidence="6 8">
    <name type="scientific">Didymodactylos carnosus</name>
    <dbReference type="NCBI Taxonomy" id="1234261"/>
    <lineage>
        <taxon>Eukaryota</taxon>
        <taxon>Metazoa</taxon>
        <taxon>Spiralia</taxon>
        <taxon>Gnathifera</taxon>
        <taxon>Rotifera</taxon>
        <taxon>Eurotatoria</taxon>
        <taxon>Bdelloidea</taxon>
        <taxon>Philodinida</taxon>
        <taxon>Philodinidae</taxon>
        <taxon>Didymodactylos</taxon>
    </lineage>
</organism>
<evidence type="ECO:0000259" key="5">
    <source>
        <dbReference type="Pfam" id="PF05916"/>
    </source>
</evidence>
<dbReference type="PIRSF" id="PIRSF007764">
    <property type="entry name" value="Sld5"/>
    <property type="match status" value="1"/>
</dbReference>
<evidence type="ECO:0000313" key="8">
    <source>
        <dbReference type="Proteomes" id="UP000663829"/>
    </source>
</evidence>
<dbReference type="Proteomes" id="UP000681722">
    <property type="component" value="Unassembled WGS sequence"/>
</dbReference>
<keyword evidence="8" id="KW-1185">Reference proteome</keyword>
<dbReference type="SUPFAM" id="SSF158573">
    <property type="entry name" value="GINS helical bundle-like"/>
    <property type="match status" value="1"/>
</dbReference>
<comment type="caution">
    <text evidence="6">The sequence shown here is derived from an EMBL/GenBank/DDBJ whole genome shotgun (WGS) entry which is preliminary data.</text>
</comment>
<accession>A0A814YJW4</accession>
<keyword evidence="3" id="KW-0539">Nucleus</keyword>
<feature type="domain" description="GINS subunit" evidence="5">
    <location>
        <begin position="76"/>
        <end position="157"/>
    </location>
</feature>
<dbReference type="EMBL" id="CAJNOQ010009614">
    <property type="protein sequence ID" value="CAF1229674.1"/>
    <property type="molecule type" value="Genomic_DNA"/>
</dbReference>
<dbReference type="AlphaFoldDB" id="A0A814YJW4"/>
<evidence type="ECO:0000256" key="2">
    <source>
        <dbReference type="ARBA" id="ARBA00022705"/>
    </source>
</evidence>
<evidence type="ECO:0000256" key="3">
    <source>
        <dbReference type="ARBA" id="ARBA00023242"/>
    </source>
</evidence>
<keyword evidence="2" id="KW-0235">DNA replication</keyword>
<dbReference type="PANTHER" id="PTHR21206">
    <property type="entry name" value="SLD5 PROTEIN"/>
    <property type="match status" value="1"/>
</dbReference>
<dbReference type="Gene3D" id="1.20.58.1030">
    <property type="match status" value="1"/>
</dbReference>
<dbReference type="InterPro" id="IPR038749">
    <property type="entry name" value="Sld5_GINS_A"/>
</dbReference>
<dbReference type="Proteomes" id="UP000663829">
    <property type="component" value="Unassembled WGS sequence"/>
</dbReference>
<dbReference type="CDD" id="cd11711">
    <property type="entry name" value="GINS_A_Sld5"/>
    <property type="match status" value="1"/>
</dbReference>
<evidence type="ECO:0000313" key="6">
    <source>
        <dbReference type="EMBL" id="CAF1229674.1"/>
    </source>
</evidence>
<protein>
    <recommendedName>
        <fullName evidence="4">GINS complex subunit 4</fullName>
    </recommendedName>
</protein>
<dbReference type="GO" id="GO:0000727">
    <property type="term" value="P:double-strand break repair via break-induced replication"/>
    <property type="evidence" value="ECO:0007669"/>
    <property type="project" value="TreeGrafter"/>
</dbReference>
<dbReference type="InterPro" id="IPR008591">
    <property type="entry name" value="GINS_Sld5"/>
</dbReference>
<evidence type="ECO:0000256" key="1">
    <source>
        <dbReference type="ARBA" id="ARBA00004123"/>
    </source>
</evidence>
<dbReference type="GO" id="GO:0006261">
    <property type="term" value="P:DNA-templated DNA replication"/>
    <property type="evidence" value="ECO:0007669"/>
    <property type="project" value="InterPro"/>
</dbReference>
<dbReference type="OrthoDB" id="338231at2759"/>
<dbReference type="Pfam" id="PF05916">
    <property type="entry name" value="Sld5"/>
    <property type="match status" value="1"/>
</dbReference>
<dbReference type="PANTHER" id="PTHR21206:SF0">
    <property type="entry name" value="DNA REPLICATION COMPLEX GINS PROTEIN SLD5"/>
    <property type="match status" value="1"/>
</dbReference>